<dbReference type="EMBL" id="CACRSY010000009">
    <property type="protein sequence ID" value="VYS99073.1"/>
    <property type="molecule type" value="Genomic_DNA"/>
</dbReference>
<dbReference type="InterPro" id="IPR008988">
    <property type="entry name" value="Transcriptional_repressor_C"/>
</dbReference>
<dbReference type="AlphaFoldDB" id="A0A6N2SZT4"/>
<evidence type="ECO:0000313" key="3">
    <source>
        <dbReference type="EMBL" id="VYS99073.1"/>
    </source>
</evidence>
<sequence length="90" mass="10243">MAYVPLCQLREGQYGIIRSITCSKEEKPYKQAILQRFLDLGFCEETPIQCINTGIFHNPHAYKIRGSVLAIRNEDAAFILVEPLAENCKL</sequence>
<organism evidence="3">
    <name type="scientific">Blautia hansenii</name>
    <name type="common">Ruminococcus hansenii</name>
    <dbReference type="NCBI Taxonomy" id="1322"/>
    <lineage>
        <taxon>Bacteria</taxon>
        <taxon>Bacillati</taxon>
        <taxon>Bacillota</taxon>
        <taxon>Clostridia</taxon>
        <taxon>Lachnospirales</taxon>
        <taxon>Lachnospiraceae</taxon>
        <taxon>Blautia</taxon>
    </lineage>
</organism>
<dbReference type="Gene3D" id="2.30.30.90">
    <property type="match status" value="1"/>
</dbReference>
<dbReference type="SMART" id="SM00899">
    <property type="entry name" value="FeoA"/>
    <property type="match status" value="1"/>
</dbReference>
<evidence type="ECO:0000259" key="2">
    <source>
        <dbReference type="SMART" id="SM00899"/>
    </source>
</evidence>
<dbReference type="Pfam" id="PF04023">
    <property type="entry name" value="FeoA"/>
    <property type="match status" value="1"/>
</dbReference>
<evidence type="ECO:0000256" key="1">
    <source>
        <dbReference type="ARBA" id="ARBA00023004"/>
    </source>
</evidence>
<reference evidence="3" key="1">
    <citation type="submission" date="2019-11" db="EMBL/GenBank/DDBJ databases">
        <authorList>
            <person name="Feng L."/>
        </authorList>
    </citation>
    <scope>NUCLEOTIDE SEQUENCE</scope>
    <source>
        <strain evidence="3">BhanseniiLFYP23</strain>
    </source>
</reference>
<dbReference type="RefSeq" id="WP_004220889.1">
    <property type="nucleotide sequence ID" value="NZ_CACRSY010000009.1"/>
</dbReference>
<dbReference type="InterPro" id="IPR007167">
    <property type="entry name" value="Fe-transptr_FeoA-like"/>
</dbReference>
<accession>A0A6N2SZT4</accession>
<dbReference type="GO" id="GO:0046914">
    <property type="term" value="F:transition metal ion binding"/>
    <property type="evidence" value="ECO:0007669"/>
    <property type="project" value="InterPro"/>
</dbReference>
<feature type="domain" description="Ferrous iron transporter FeoA-like" evidence="2">
    <location>
        <begin position="4"/>
        <end position="83"/>
    </location>
</feature>
<dbReference type="SUPFAM" id="SSF50037">
    <property type="entry name" value="C-terminal domain of transcriptional repressors"/>
    <property type="match status" value="1"/>
</dbReference>
<protein>
    <submittedName>
        <fullName evidence="3">FeoA domain protein</fullName>
    </submittedName>
</protein>
<keyword evidence="1" id="KW-0408">Iron</keyword>
<name>A0A6N2SZT4_BLAHA</name>
<dbReference type="InterPro" id="IPR038157">
    <property type="entry name" value="FeoA_core_dom"/>
</dbReference>
<gene>
    <name evidence="3" type="ORF">BHLFYP23_02367</name>
</gene>
<proteinExistence type="predicted"/>